<feature type="compositionally biased region" description="Basic and acidic residues" evidence="1">
    <location>
        <begin position="350"/>
        <end position="365"/>
    </location>
</feature>
<dbReference type="AlphaFoldDB" id="A0A1J4KDS5"/>
<proteinExistence type="predicted"/>
<reference evidence="2" key="1">
    <citation type="submission" date="2016-10" db="EMBL/GenBank/DDBJ databases">
        <authorList>
            <person name="Benchimol M."/>
            <person name="Almeida L.G."/>
            <person name="Vasconcelos A.T."/>
            <person name="Perreira-Neves A."/>
            <person name="Rosa I.A."/>
            <person name="Tasca T."/>
            <person name="Bogo M.R."/>
            <person name="de Souza W."/>
        </authorList>
    </citation>
    <scope>NUCLEOTIDE SEQUENCE [LARGE SCALE GENOMIC DNA]</scope>
    <source>
        <strain evidence="2">K</strain>
    </source>
</reference>
<feature type="compositionally biased region" description="Polar residues" evidence="1">
    <location>
        <begin position="470"/>
        <end position="480"/>
    </location>
</feature>
<feature type="compositionally biased region" description="Low complexity" evidence="1">
    <location>
        <begin position="230"/>
        <end position="278"/>
    </location>
</feature>
<sequence length="709" mass="79887">MEVLEANKKLLQISVNTDTAKEIILFLYTEVTRLAKEIGFLNQQYNDMIKNDRLSKLSQHVDEINNETNKKLENFAATISSLVKTNSEHQTMMREQLEQSNHNLNKSINENVSRLERMINPLINIPFKIEDIQRRLENGFDNDSVSELLSSRSDSFEFEGKDLRSSRKPKKNDSKVGKKRKSSSLASKVDENRKSNNNLNFSNDNVNNAYISDNNQNNNQQNIENDENENNINYNNNQNQINNHNNNNQNQINNHNNNNQNQINISNDKNNNGNNSYNLQKENNSRSNSNNDNLSSVTGLSKVGKDSYANKKTTATANENSSTSSNMNSNPNSNMNSETENQSKPSSRGNSKEESRTVVFDDKGKPILPSLTGKNFSTRKNPLSGRSSKIYDRLNRNPKSSSNNKNNIENHSNPHSKNVNDVNNDDRSGRDVDDDGQEDEVQKKKVKSSKDLNVQRSSKNSNGLRAHTSFVYSPRQTRPLHNNYNHNDQNYYTTNPNGHVVSSRDSGCDDCDFHSSRSNHDLENELATLKDILEKQTQQLVSISGYSGAPIEDVINNIVNIREKEINTANQARMQQMYNEFQNAISEIRHEMNVTNHKLENVATIKDLLSLTNENVLQDVGSTAIGQKPCYCLACGRPKNAGVSNYSMFLDSSTQDMLNYSPLSKTPPKPASAKVKLLLSEGNSPFRKTAPSSLKKPNTIENGEKSPIA</sequence>
<comment type="caution">
    <text evidence="2">The sequence shown here is derived from an EMBL/GenBank/DDBJ whole genome shotgun (WGS) entry which is preliminary data.</text>
</comment>
<organism evidence="2 3">
    <name type="scientific">Tritrichomonas foetus</name>
    <dbReference type="NCBI Taxonomy" id="1144522"/>
    <lineage>
        <taxon>Eukaryota</taxon>
        <taxon>Metamonada</taxon>
        <taxon>Parabasalia</taxon>
        <taxon>Tritrichomonadida</taxon>
        <taxon>Tritrichomonadidae</taxon>
        <taxon>Tritrichomonas</taxon>
    </lineage>
</organism>
<feature type="compositionally biased region" description="Low complexity" evidence="1">
    <location>
        <begin position="313"/>
        <end position="340"/>
    </location>
</feature>
<feature type="compositionally biased region" description="Low complexity" evidence="1">
    <location>
        <begin position="195"/>
        <end position="223"/>
    </location>
</feature>
<feature type="compositionally biased region" description="Low complexity" evidence="1">
    <location>
        <begin position="285"/>
        <end position="296"/>
    </location>
</feature>
<feature type="compositionally biased region" description="Low complexity" evidence="1">
    <location>
        <begin position="397"/>
        <end position="422"/>
    </location>
</feature>
<evidence type="ECO:0000256" key="1">
    <source>
        <dbReference type="SAM" id="MobiDB-lite"/>
    </source>
</evidence>
<evidence type="ECO:0000313" key="2">
    <source>
        <dbReference type="EMBL" id="OHT09585.1"/>
    </source>
</evidence>
<dbReference type="Proteomes" id="UP000179807">
    <property type="component" value="Unassembled WGS sequence"/>
</dbReference>
<name>A0A1J4KDS5_9EUKA</name>
<accession>A0A1J4KDS5</accession>
<feature type="compositionally biased region" description="Polar residues" evidence="1">
    <location>
        <begin position="372"/>
        <end position="387"/>
    </location>
</feature>
<evidence type="ECO:0000313" key="3">
    <source>
        <dbReference type="Proteomes" id="UP000179807"/>
    </source>
</evidence>
<gene>
    <name evidence="2" type="ORF">TRFO_21468</name>
</gene>
<protein>
    <submittedName>
        <fullName evidence="2">Uncharacterized protein</fullName>
    </submittedName>
</protein>
<dbReference type="EMBL" id="MLAK01000635">
    <property type="protein sequence ID" value="OHT09585.1"/>
    <property type="molecule type" value="Genomic_DNA"/>
</dbReference>
<feature type="region of interest" description="Disordered" evidence="1">
    <location>
        <begin position="680"/>
        <end position="709"/>
    </location>
</feature>
<feature type="compositionally biased region" description="Polar residues" evidence="1">
    <location>
        <begin position="690"/>
        <end position="701"/>
    </location>
</feature>
<feature type="region of interest" description="Disordered" evidence="1">
    <location>
        <begin position="153"/>
        <end position="497"/>
    </location>
</feature>
<dbReference type="VEuPathDB" id="TrichDB:TRFO_21468"/>
<feature type="compositionally biased region" description="Basic and acidic residues" evidence="1">
    <location>
        <begin position="154"/>
        <end position="176"/>
    </location>
</feature>
<feature type="compositionally biased region" description="Low complexity" evidence="1">
    <location>
        <begin position="481"/>
        <end position="495"/>
    </location>
</feature>
<dbReference type="GeneID" id="94836693"/>
<dbReference type="RefSeq" id="XP_068362721.1">
    <property type="nucleotide sequence ID" value="XM_068501989.1"/>
</dbReference>
<feature type="compositionally biased region" description="Polar residues" evidence="1">
    <location>
        <begin position="451"/>
        <end position="463"/>
    </location>
</feature>
<keyword evidence="3" id="KW-1185">Reference proteome</keyword>